<feature type="transmembrane region" description="Helical" evidence="9">
    <location>
        <begin position="59"/>
        <end position="79"/>
    </location>
</feature>
<dbReference type="Proteomes" id="UP000475325">
    <property type="component" value="Unassembled WGS sequence"/>
</dbReference>
<name>A0A7C8J6E3_ORBOL</name>
<dbReference type="PRINTS" id="PR00171">
    <property type="entry name" value="SUGRTRNSPORT"/>
</dbReference>
<gene>
    <name evidence="11" type="ORF">TWF102_000667</name>
</gene>
<dbReference type="Gene3D" id="1.20.1250.20">
    <property type="entry name" value="MFS general substrate transporter like domains"/>
    <property type="match status" value="1"/>
</dbReference>
<keyword evidence="3 7" id="KW-0813">Transport</keyword>
<evidence type="ECO:0000313" key="12">
    <source>
        <dbReference type="Proteomes" id="UP000475325"/>
    </source>
</evidence>
<dbReference type="GO" id="GO:0016020">
    <property type="term" value="C:membrane"/>
    <property type="evidence" value="ECO:0007669"/>
    <property type="project" value="UniProtKB-SubCell"/>
</dbReference>
<keyword evidence="6 9" id="KW-0472">Membrane</keyword>
<dbReference type="PROSITE" id="PS50850">
    <property type="entry name" value="MFS"/>
    <property type="match status" value="1"/>
</dbReference>
<evidence type="ECO:0000256" key="6">
    <source>
        <dbReference type="ARBA" id="ARBA00023136"/>
    </source>
</evidence>
<feature type="transmembrane region" description="Helical" evidence="9">
    <location>
        <begin position="377"/>
        <end position="397"/>
    </location>
</feature>
<dbReference type="Pfam" id="PF00083">
    <property type="entry name" value="Sugar_tr"/>
    <property type="match status" value="1"/>
</dbReference>
<accession>A0A7C8J6E3</accession>
<evidence type="ECO:0000256" key="7">
    <source>
        <dbReference type="RuleBase" id="RU003346"/>
    </source>
</evidence>
<feature type="transmembrane region" description="Helical" evidence="9">
    <location>
        <begin position="91"/>
        <end position="109"/>
    </location>
</feature>
<evidence type="ECO:0000256" key="1">
    <source>
        <dbReference type="ARBA" id="ARBA00004141"/>
    </source>
</evidence>
<feature type="transmembrane region" description="Helical" evidence="9">
    <location>
        <begin position="441"/>
        <end position="460"/>
    </location>
</feature>
<feature type="transmembrane region" description="Helical" evidence="9">
    <location>
        <begin position="349"/>
        <end position="371"/>
    </location>
</feature>
<evidence type="ECO:0000256" key="3">
    <source>
        <dbReference type="ARBA" id="ARBA00022448"/>
    </source>
</evidence>
<dbReference type="AlphaFoldDB" id="A0A7C8J6E3"/>
<feature type="transmembrane region" description="Helical" evidence="9">
    <location>
        <begin position="7"/>
        <end position="27"/>
    </location>
</feature>
<reference evidence="11 12" key="1">
    <citation type="submission" date="2019-06" db="EMBL/GenBank/DDBJ databases">
        <authorList>
            <person name="Palmer J.M."/>
        </authorList>
    </citation>
    <scope>NUCLEOTIDE SEQUENCE [LARGE SCALE GENOMIC DNA]</scope>
    <source>
        <strain evidence="11 12">TWF102</strain>
    </source>
</reference>
<comment type="similarity">
    <text evidence="2 7">Belongs to the major facilitator superfamily. Sugar transporter (TC 2.A.1.1) family.</text>
</comment>
<feature type="transmembrane region" description="Helical" evidence="9">
    <location>
        <begin position="148"/>
        <end position="169"/>
    </location>
</feature>
<evidence type="ECO:0000256" key="2">
    <source>
        <dbReference type="ARBA" id="ARBA00010992"/>
    </source>
</evidence>
<feature type="domain" description="Major facilitator superfamily (MFS) profile" evidence="10">
    <location>
        <begin position="11"/>
        <end position="464"/>
    </location>
</feature>
<dbReference type="PANTHER" id="PTHR23503">
    <property type="entry name" value="SOLUTE CARRIER FAMILY 2"/>
    <property type="match status" value="1"/>
</dbReference>
<feature type="compositionally biased region" description="Polar residues" evidence="8">
    <location>
        <begin position="249"/>
        <end position="262"/>
    </location>
</feature>
<comment type="caution">
    <text evidence="11">The sequence shown here is derived from an EMBL/GenBank/DDBJ whole genome shotgun (WGS) entry which is preliminary data.</text>
</comment>
<feature type="transmembrane region" description="Helical" evidence="9">
    <location>
        <begin position="409"/>
        <end position="429"/>
    </location>
</feature>
<feature type="transmembrane region" description="Helical" evidence="9">
    <location>
        <begin position="115"/>
        <end position="136"/>
    </location>
</feature>
<feature type="transmembrane region" description="Helical" evidence="9">
    <location>
        <begin position="313"/>
        <end position="337"/>
    </location>
</feature>
<evidence type="ECO:0000256" key="5">
    <source>
        <dbReference type="ARBA" id="ARBA00022989"/>
    </source>
</evidence>
<proteinExistence type="inferred from homology"/>
<evidence type="ECO:0000313" key="11">
    <source>
        <dbReference type="EMBL" id="KAF3083450.1"/>
    </source>
</evidence>
<sequence>MRDVTPCLLYNVLVVSLGSFLFGYHIAELNAPQDIISCNGHGTSLELDMRPCIPMSEQTYGLVTSVFSVGGLIGAVSAGSIADTYGRKRTAMFNSIGFIIGPFLMALATNVTTLSLGRVISGLSAGSSVVIAPLYIHSVAPVEYAGTFGASTQVIINFGILVAQFLGLFLSTVPYWRIILAVGGFIGLLQCLLLPFCVESPKWLASVGNRELAYRSLVKLRGRSDVDDELVSFGDIRSPGGDDSLDDATPNQRLLGQPTEATAPTTPKITLYQFMTMADYRRQLIAVVGIMIAQQFMGINAIIMYGVSILGDIIPTGATLINVIVSLLNLFVTAIAARIIDKVGRKPPLLLSIVGMGVFSALLGTGIIFKIQILSGISTLLFVSSFAIGLGPLPFMIASELVGHEAVGAAQSIGLTTNWLTTFAVASGFPLLRAVVGNGEVFFIFSAISLVSFLFVSRYIPETKGRTVDEVWGYARHVD</sequence>
<feature type="transmembrane region" description="Helical" evidence="9">
    <location>
        <begin position="284"/>
        <end position="307"/>
    </location>
</feature>
<protein>
    <recommendedName>
        <fullName evidence="10">Major facilitator superfamily (MFS) profile domain-containing protein</fullName>
    </recommendedName>
</protein>
<dbReference type="PROSITE" id="PS00216">
    <property type="entry name" value="SUGAR_TRANSPORT_1"/>
    <property type="match status" value="1"/>
</dbReference>
<dbReference type="NCBIfam" id="TIGR00879">
    <property type="entry name" value="SP"/>
    <property type="match status" value="1"/>
</dbReference>
<evidence type="ECO:0000256" key="9">
    <source>
        <dbReference type="SAM" id="Phobius"/>
    </source>
</evidence>
<comment type="subcellular location">
    <subcellularLocation>
        <location evidence="1">Membrane</location>
        <topology evidence="1">Multi-pass membrane protein</topology>
    </subcellularLocation>
</comment>
<keyword evidence="5 9" id="KW-1133">Transmembrane helix</keyword>
<dbReference type="InterPro" id="IPR005829">
    <property type="entry name" value="Sugar_transporter_CS"/>
</dbReference>
<dbReference type="InterPro" id="IPR020846">
    <property type="entry name" value="MFS_dom"/>
</dbReference>
<evidence type="ECO:0000259" key="10">
    <source>
        <dbReference type="PROSITE" id="PS50850"/>
    </source>
</evidence>
<dbReference type="PANTHER" id="PTHR23503:SF8">
    <property type="entry name" value="FACILITATED GLUCOSE TRANSPORTER PROTEIN 1"/>
    <property type="match status" value="1"/>
</dbReference>
<dbReference type="InterPro" id="IPR036259">
    <property type="entry name" value="MFS_trans_sf"/>
</dbReference>
<dbReference type="InterPro" id="IPR045263">
    <property type="entry name" value="GLUT"/>
</dbReference>
<dbReference type="InterPro" id="IPR005828">
    <property type="entry name" value="MFS_sugar_transport-like"/>
</dbReference>
<dbReference type="InterPro" id="IPR003663">
    <property type="entry name" value="Sugar/inositol_transpt"/>
</dbReference>
<dbReference type="SUPFAM" id="SSF103473">
    <property type="entry name" value="MFS general substrate transporter"/>
    <property type="match status" value="1"/>
</dbReference>
<feature type="transmembrane region" description="Helical" evidence="9">
    <location>
        <begin position="175"/>
        <end position="198"/>
    </location>
</feature>
<evidence type="ECO:0000256" key="8">
    <source>
        <dbReference type="SAM" id="MobiDB-lite"/>
    </source>
</evidence>
<organism evidence="11 12">
    <name type="scientific">Orbilia oligospora</name>
    <name type="common">Nematode-trapping fungus</name>
    <name type="synonym">Arthrobotrys oligospora</name>
    <dbReference type="NCBI Taxonomy" id="2813651"/>
    <lineage>
        <taxon>Eukaryota</taxon>
        <taxon>Fungi</taxon>
        <taxon>Dikarya</taxon>
        <taxon>Ascomycota</taxon>
        <taxon>Pezizomycotina</taxon>
        <taxon>Orbiliomycetes</taxon>
        <taxon>Orbiliales</taxon>
        <taxon>Orbiliaceae</taxon>
        <taxon>Orbilia</taxon>
    </lineage>
</organism>
<feature type="region of interest" description="Disordered" evidence="8">
    <location>
        <begin position="235"/>
        <end position="262"/>
    </location>
</feature>
<dbReference type="EMBL" id="WIQW01000106">
    <property type="protein sequence ID" value="KAF3083450.1"/>
    <property type="molecule type" value="Genomic_DNA"/>
</dbReference>
<evidence type="ECO:0000256" key="4">
    <source>
        <dbReference type="ARBA" id="ARBA00022692"/>
    </source>
</evidence>
<dbReference type="GO" id="GO:0015149">
    <property type="term" value="F:hexose transmembrane transporter activity"/>
    <property type="evidence" value="ECO:0007669"/>
    <property type="project" value="TreeGrafter"/>
</dbReference>
<keyword evidence="4 9" id="KW-0812">Transmembrane</keyword>